<reference evidence="1 3" key="1">
    <citation type="submission" date="2015-11" db="EMBL/GenBank/DDBJ databases">
        <title>Genomic analysis of 38 Legionella species identifies large and diverse effector repertoires.</title>
        <authorList>
            <person name="Burstein D."/>
            <person name="Amaro F."/>
            <person name="Zusman T."/>
            <person name="Lifshitz Z."/>
            <person name="Cohen O."/>
            <person name="Gilbert J.A."/>
            <person name="Pupko T."/>
            <person name="Shuman H.A."/>
            <person name="Segal G."/>
        </authorList>
    </citation>
    <scope>NUCLEOTIDE SEQUENCE [LARGE SCALE GENOMIC DNA]</scope>
    <source>
        <strain evidence="1 3">WO-44C</strain>
    </source>
</reference>
<dbReference type="STRING" id="453.Lfee_1871"/>
<reference evidence="2 4" key="2">
    <citation type="submission" date="2018-06" db="EMBL/GenBank/DDBJ databases">
        <authorList>
            <consortium name="Pathogen Informatics"/>
            <person name="Doyle S."/>
        </authorList>
    </citation>
    <scope>NUCLEOTIDE SEQUENCE [LARGE SCALE GENOMIC DNA]</scope>
    <source>
        <strain evidence="2 4">NCTC12022</strain>
    </source>
</reference>
<dbReference type="Proteomes" id="UP000251942">
    <property type="component" value="Unassembled WGS sequence"/>
</dbReference>
<keyword evidence="3" id="KW-1185">Reference proteome</keyword>
<dbReference type="InterPro" id="IPR007817">
    <property type="entry name" value="Isocyanide_synthase_DIT1"/>
</dbReference>
<evidence type="ECO:0000313" key="1">
    <source>
        <dbReference type="EMBL" id="KTC96959.1"/>
    </source>
</evidence>
<name>A0A0W0TN13_9GAMM</name>
<dbReference type="EMBL" id="LNYB01000080">
    <property type="protein sequence ID" value="KTC96959.1"/>
    <property type="molecule type" value="Genomic_DNA"/>
</dbReference>
<dbReference type="PANTHER" id="PTHR37285:SF5">
    <property type="entry name" value="SPORE WALL MATURATION PROTEIN DIT1"/>
    <property type="match status" value="1"/>
</dbReference>
<dbReference type="AlphaFoldDB" id="A0A0W0TN13"/>
<sequence length="523" mass="60514">MKKKVLPQSERGLYKSGLDREREAVISAHFMHKINQESTSQLYNAKTFSQKAIVWDFKTIQEQLIPAILGASEQFIKERAAAIKARAKKNYKEYGLKNENEIGLVEMIAEIMVDRQFLKGSKSNYPRLNLAKKINDLLEKQKPLRMVIPALPYKTSSPLKSRGTMPDFAEVNFLLALAEVVKTIKWICKEYYPNELVQIKGFTIVTDGSRFNHFLNEPSHNLSIYQEQLNNWLEILQITEDVEIRDYQKLITLSLPTQLYANKTSIREQVRQLYLQLMLPLLDFYDMDRTIHKAIDMDPEPESSNLEGRFVPLFKSLIYIVNYKCLSHYADLYGESYSDLYSKLSKHIFVPYTVLTSDVKTKIEQSISCVSQVNDFSNESLMEYLRQSMLEEAWMAAINYIAEIRSDRDLKEDPISTCLPDYIRWTIHAKPGQLAILTTTAFGDPVQPWHGAGVFKRTKNNKIKLYTLPVLALEGMGAIPVIIENEPNYLKQPLFYIDPEIAFENAEDFISLIKNQLTRKRKF</sequence>
<accession>A0A0W0TN13</accession>
<proteinExistence type="predicted"/>
<organism evidence="1 3">
    <name type="scientific">Legionella feeleii</name>
    <dbReference type="NCBI Taxonomy" id="453"/>
    <lineage>
        <taxon>Bacteria</taxon>
        <taxon>Pseudomonadati</taxon>
        <taxon>Pseudomonadota</taxon>
        <taxon>Gammaproteobacteria</taxon>
        <taxon>Legionellales</taxon>
        <taxon>Legionellaceae</taxon>
        <taxon>Legionella</taxon>
    </lineage>
</organism>
<dbReference type="PANTHER" id="PTHR37285">
    <property type="entry name" value="SPORE WALL MATURATION PROTEIN DIT1"/>
    <property type="match status" value="1"/>
</dbReference>
<dbReference type="Proteomes" id="UP000054698">
    <property type="component" value="Unassembled WGS sequence"/>
</dbReference>
<dbReference type="OrthoDB" id="5690590at2"/>
<evidence type="ECO:0000313" key="4">
    <source>
        <dbReference type="Proteomes" id="UP000251942"/>
    </source>
</evidence>
<protein>
    <submittedName>
        <fullName evidence="1">Pyoverdine biosynthesis protein PvcA</fullName>
    </submittedName>
</protein>
<evidence type="ECO:0000313" key="3">
    <source>
        <dbReference type="Proteomes" id="UP000054698"/>
    </source>
</evidence>
<evidence type="ECO:0000313" key="2">
    <source>
        <dbReference type="EMBL" id="SPX61568.1"/>
    </source>
</evidence>
<dbReference type="EMBL" id="UASS01000022">
    <property type="protein sequence ID" value="SPX61568.1"/>
    <property type="molecule type" value="Genomic_DNA"/>
</dbReference>
<gene>
    <name evidence="1" type="ORF">Lfee_1871</name>
    <name evidence="2" type="ORF">NCTC12022_02309</name>
</gene>
<dbReference type="PATRIC" id="fig|453.4.peg.2052"/>
<dbReference type="Pfam" id="PF05141">
    <property type="entry name" value="DIT1_PvcA"/>
    <property type="match status" value="1"/>
</dbReference>
<dbReference type="RefSeq" id="WP_058446320.1">
    <property type="nucleotide sequence ID" value="NZ_CAAAHT010000007.1"/>
</dbReference>